<feature type="binding site" evidence="1">
    <location>
        <position position="50"/>
    </location>
    <ligand>
        <name>Mg(2+)</name>
        <dbReference type="ChEBI" id="CHEBI:18420"/>
        <label>1</label>
    </ligand>
</feature>
<feature type="binding site" evidence="1">
    <location>
        <position position="296"/>
    </location>
    <ligand>
        <name>substrate</name>
    </ligand>
</feature>
<feature type="binding site" evidence="1">
    <location>
        <position position="79"/>
    </location>
    <ligand>
        <name>Mg(2+)</name>
        <dbReference type="ChEBI" id="CHEBI:18420"/>
        <label>4</label>
    </ligand>
</feature>
<dbReference type="Pfam" id="PF00586">
    <property type="entry name" value="AIRS"/>
    <property type="match status" value="1"/>
</dbReference>
<comment type="pathway">
    <text evidence="1">Cofactor biosynthesis; thiamine diphosphate biosynthesis; thiamine diphosphate from thiamine phosphate: step 1/1.</text>
</comment>
<feature type="binding site" evidence="1">
    <location>
        <position position="50"/>
    </location>
    <ligand>
        <name>Mg(2+)</name>
        <dbReference type="ChEBI" id="CHEBI:18420"/>
        <label>2</label>
    </ligand>
</feature>
<feature type="binding site" evidence="1">
    <location>
        <begin position="126"/>
        <end position="127"/>
    </location>
    <ligand>
        <name>ATP</name>
        <dbReference type="ChEBI" id="CHEBI:30616"/>
    </ligand>
</feature>
<feature type="binding site" evidence="1">
    <location>
        <position position="152"/>
    </location>
    <ligand>
        <name>ATP</name>
        <dbReference type="ChEBI" id="CHEBI:30616"/>
    </ligand>
</feature>
<organism evidence="3 4">
    <name type="scientific">Cutibacterium granulosum</name>
    <dbReference type="NCBI Taxonomy" id="33011"/>
    <lineage>
        <taxon>Bacteria</taxon>
        <taxon>Bacillati</taxon>
        <taxon>Actinomycetota</taxon>
        <taxon>Actinomycetes</taxon>
        <taxon>Propionibacteriales</taxon>
        <taxon>Propionibacteriaceae</taxon>
        <taxon>Cutibacterium</taxon>
    </lineage>
</organism>
<comment type="similarity">
    <text evidence="1">Belongs to the thiamine-monophosphate kinase family.</text>
</comment>
<feature type="binding site" evidence="1">
    <location>
        <position position="48"/>
    </location>
    <ligand>
        <name>Mg(2+)</name>
        <dbReference type="ChEBI" id="CHEBI:18420"/>
        <label>4</label>
    </ligand>
</feature>
<feature type="binding site" evidence="1">
    <location>
        <position position="79"/>
    </location>
    <ligand>
        <name>Mg(2+)</name>
        <dbReference type="ChEBI" id="CHEBI:18420"/>
        <label>2</label>
    </ligand>
</feature>
<feature type="binding site" evidence="1">
    <location>
        <position position="79"/>
    </location>
    <ligand>
        <name>Mg(2+)</name>
        <dbReference type="ChEBI" id="CHEBI:18420"/>
        <label>3</label>
    </ligand>
</feature>
<dbReference type="NCBIfam" id="TIGR01379">
    <property type="entry name" value="thiL"/>
    <property type="match status" value="1"/>
</dbReference>
<feature type="domain" description="PurM-like N-terminal" evidence="2">
    <location>
        <begin position="33"/>
        <end position="143"/>
    </location>
</feature>
<dbReference type="GO" id="GO:0005524">
    <property type="term" value="F:ATP binding"/>
    <property type="evidence" value="ECO:0007669"/>
    <property type="project" value="UniProtKB-UniRule"/>
</dbReference>
<feature type="binding site" evidence="1">
    <location>
        <position position="35"/>
    </location>
    <ligand>
        <name>Mg(2+)</name>
        <dbReference type="ChEBI" id="CHEBI:18420"/>
        <label>4</label>
    </ligand>
</feature>
<dbReference type="HAMAP" id="MF_02128">
    <property type="entry name" value="TMP_kinase"/>
    <property type="match status" value="1"/>
</dbReference>
<keyword evidence="1" id="KW-0460">Magnesium</keyword>
<dbReference type="GO" id="GO:0009030">
    <property type="term" value="F:thiamine-phosphate kinase activity"/>
    <property type="evidence" value="ECO:0007669"/>
    <property type="project" value="UniProtKB-UniRule"/>
</dbReference>
<comment type="function">
    <text evidence="1">Catalyzes the ATP-dependent phosphorylation of thiamine-monophosphate (TMP) to form thiamine-pyrophosphate (TPP), the active form of vitamin B1.</text>
</comment>
<keyword evidence="1" id="KW-0067">ATP-binding</keyword>
<keyword evidence="1 3" id="KW-0808">Transferase</keyword>
<feature type="binding site" evidence="1">
    <location>
        <position position="127"/>
    </location>
    <ligand>
        <name>Mg(2+)</name>
        <dbReference type="ChEBI" id="CHEBI:18420"/>
        <label>1</label>
    </ligand>
</feature>
<reference evidence="3 4" key="1">
    <citation type="submission" date="2017-06" db="EMBL/GenBank/DDBJ databases">
        <authorList>
            <consortium name="Pathogen Informatics"/>
        </authorList>
    </citation>
    <scope>NUCLEOTIDE SEQUENCE [LARGE SCALE GENOMIC DNA]</scope>
    <source>
        <strain evidence="3 4">NCTC11865</strain>
    </source>
</reference>
<keyword evidence="1" id="KW-0547">Nucleotide-binding</keyword>
<feature type="binding site" evidence="1">
    <location>
        <position position="57"/>
    </location>
    <ligand>
        <name>substrate</name>
    </ligand>
</feature>
<comment type="catalytic activity">
    <reaction evidence="1">
        <text>thiamine phosphate + ATP = thiamine diphosphate + ADP</text>
        <dbReference type="Rhea" id="RHEA:15913"/>
        <dbReference type="ChEBI" id="CHEBI:30616"/>
        <dbReference type="ChEBI" id="CHEBI:37575"/>
        <dbReference type="ChEBI" id="CHEBI:58937"/>
        <dbReference type="ChEBI" id="CHEBI:456216"/>
        <dbReference type="EC" id="2.7.4.16"/>
    </reaction>
</comment>
<dbReference type="KEGG" id="cgrn:4412665_01484"/>
<dbReference type="InterPro" id="IPR006283">
    <property type="entry name" value="ThiL-like"/>
</dbReference>
<dbReference type="NCBIfam" id="NF004351">
    <property type="entry name" value="PRK05731.1-4"/>
    <property type="match status" value="1"/>
</dbReference>
<proteinExistence type="inferred from homology"/>
<dbReference type="Gene3D" id="3.30.1330.10">
    <property type="entry name" value="PurM-like, N-terminal domain"/>
    <property type="match status" value="1"/>
</dbReference>
<keyword evidence="1" id="KW-0784">Thiamine biosynthesis</keyword>
<gene>
    <name evidence="1 3" type="primary">thiL</name>
    <name evidence="3" type="ORF">SAMEA4412665_01484</name>
</gene>
<dbReference type="eggNOG" id="COG0611">
    <property type="taxonomic scope" value="Bacteria"/>
</dbReference>
<feature type="binding site" evidence="1">
    <location>
        <position position="246"/>
    </location>
    <ligand>
        <name>Mg(2+)</name>
        <dbReference type="ChEBI" id="CHEBI:18420"/>
        <label>5</label>
    </ligand>
</feature>
<dbReference type="GO" id="GO:0009229">
    <property type="term" value="P:thiamine diphosphate biosynthetic process"/>
    <property type="evidence" value="ECO:0007669"/>
    <property type="project" value="UniProtKB-UniRule"/>
</dbReference>
<evidence type="ECO:0000313" key="4">
    <source>
        <dbReference type="Proteomes" id="UP000215332"/>
    </source>
</evidence>
<dbReference type="Gene3D" id="3.90.650.10">
    <property type="entry name" value="PurM-like C-terminal domain"/>
    <property type="match status" value="1"/>
</dbReference>
<protein>
    <recommendedName>
        <fullName evidence="1">Thiamine-monophosphate kinase</fullName>
        <shortName evidence="1">TMP kinase</shortName>
        <shortName evidence="1">Thiamine-phosphate kinase</shortName>
        <ecNumber evidence="1">2.7.4.16</ecNumber>
    </recommendedName>
</protein>
<evidence type="ECO:0000259" key="2">
    <source>
        <dbReference type="Pfam" id="PF00586"/>
    </source>
</evidence>
<dbReference type="AlphaFoldDB" id="A0A239WRJ0"/>
<dbReference type="PANTHER" id="PTHR30270">
    <property type="entry name" value="THIAMINE-MONOPHOSPHATE KINASE"/>
    <property type="match status" value="1"/>
</dbReference>
<dbReference type="InterPro" id="IPR016188">
    <property type="entry name" value="PurM-like_N"/>
</dbReference>
<keyword evidence="1 3" id="KW-0418">Kinase</keyword>
<dbReference type="Proteomes" id="UP000215332">
    <property type="component" value="Chromosome 1"/>
</dbReference>
<sequence>MTEQTIAQVGEFPLIDSLVAPLSMGPQVQLGPGDDGAVVTIDGSMVVSVDLLIENSHFRRDWSSAHDVGRKAIAVNVADIEAMGAQPLTVVLGFSTPASLPVRWAREFMAGMAQEAQLAGVSIVGGDTTNGEIISISVTVMGQTAGLAPVRRDGAQVGDEVAYVGRLGYAAAGLDLLMHGIGWLQPGEGAHQRGFDGSTADAARRFQHDVSRYRETIESQRHPQPPYGQGRVAARAGAHAMIDVSDGLIADLGHIAQNSGVRVNLRSEAFIIAEPVRAAAERIDTDPMTWMLTGGEDHALVATFAPGTVPEGWTVIGSVDAAAGPDAAGSAPMGHPCIMVDGQQWQGAGGWTHFSS</sequence>
<dbReference type="InterPro" id="IPR036921">
    <property type="entry name" value="PurM-like_N_sf"/>
</dbReference>
<dbReference type="UniPathway" id="UPA00060">
    <property type="reaction ID" value="UER00142"/>
</dbReference>
<evidence type="ECO:0000256" key="1">
    <source>
        <dbReference type="HAMAP-Rule" id="MF_02128"/>
    </source>
</evidence>
<dbReference type="GO" id="GO:0009228">
    <property type="term" value="P:thiamine biosynthetic process"/>
    <property type="evidence" value="ECO:0007669"/>
    <property type="project" value="UniProtKB-KW"/>
</dbReference>
<keyword evidence="1" id="KW-0479">Metal-binding</keyword>
<dbReference type="PANTHER" id="PTHR30270:SF0">
    <property type="entry name" value="THIAMINE-MONOPHOSPHATE KINASE"/>
    <property type="match status" value="1"/>
</dbReference>
<comment type="miscellaneous">
    <text evidence="1">Reaction mechanism of ThiL seems to utilize a direct, inline transfer of the gamma-phosphate of ATP to TMP rather than a phosphorylated enzyme intermediate.</text>
</comment>
<dbReference type="CDD" id="cd02194">
    <property type="entry name" value="ThiL"/>
    <property type="match status" value="1"/>
</dbReference>
<dbReference type="EC" id="2.7.4.16" evidence="1"/>
<comment type="caution">
    <text evidence="1">Lacks conserved residue(s) required for the propagation of feature annotation.</text>
</comment>
<dbReference type="SUPFAM" id="SSF56042">
    <property type="entry name" value="PurM C-terminal domain-like"/>
    <property type="match status" value="1"/>
</dbReference>
<dbReference type="SUPFAM" id="SSF55326">
    <property type="entry name" value="PurM N-terminal domain-like"/>
    <property type="match status" value="1"/>
</dbReference>
<feature type="binding site" evidence="1">
    <location>
        <position position="35"/>
    </location>
    <ligand>
        <name>Mg(2+)</name>
        <dbReference type="ChEBI" id="CHEBI:18420"/>
        <label>3</label>
    </ligand>
</feature>
<dbReference type="GO" id="GO:0000287">
    <property type="term" value="F:magnesium ion binding"/>
    <property type="evidence" value="ECO:0007669"/>
    <property type="project" value="UniProtKB-UniRule"/>
</dbReference>
<feature type="binding site" evidence="1">
    <location>
        <position position="243"/>
    </location>
    <ligand>
        <name>Mg(2+)</name>
        <dbReference type="ChEBI" id="CHEBI:18420"/>
        <label>3</label>
    </ligand>
</feature>
<evidence type="ECO:0000313" key="3">
    <source>
        <dbReference type="EMBL" id="SNV37215.1"/>
    </source>
</evidence>
<dbReference type="EMBL" id="LT906441">
    <property type="protein sequence ID" value="SNV37215.1"/>
    <property type="molecule type" value="Genomic_DNA"/>
</dbReference>
<accession>A0A239WRJ0</accession>
<dbReference type="RefSeq" id="WP_021103498.1">
    <property type="nucleotide sequence ID" value="NZ_LT906441.1"/>
</dbReference>
<dbReference type="InterPro" id="IPR036676">
    <property type="entry name" value="PurM-like_C_sf"/>
</dbReference>
<feature type="binding site" evidence="1">
    <location>
        <position position="351"/>
    </location>
    <ligand>
        <name>substrate</name>
    </ligand>
</feature>
<name>A0A239WRJ0_9ACTN</name>
<dbReference type="PIRSF" id="PIRSF005303">
    <property type="entry name" value="Thiam_monoph_kin"/>
    <property type="match status" value="1"/>
</dbReference>
<feature type="binding site" evidence="1">
    <location>
        <position position="245"/>
    </location>
    <ligand>
        <name>ATP</name>
        <dbReference type="ChEBI" id="CHEBI:30616"/>
    </ligand>
</feature>